<gene>
    <name evidence="4" type="primary">Aste57867_22751</name>
    <name evidence="3" type="ORF">As57867_022681</name>
    <name evidence="4" type="ORF">ASTE57867_22751</name>
</gene>
<dbReference type="InterPro" id="IPR005607">
    <property type="entry name" value="BSD_dom"/>
</dbReference>
<dbReference type="InterPro" id="IPR027079">
    <property type="entry name" value="Tfb1/GTF2H1"/>
</dbReference>
<dbReference type="PANTHER" id="PTHR12856">
    <property type="entry name" value="TRANSCRIPTION INITIATION FACTOR IIH-RELATED"/>
    <property type="match status" value="1"/>
</dbReference>
<dbReference type="PROSITE" id="PS50858">
    <property type="entry name" value="BSD"/>
    <property type="match status" value="1"/>
</dbReference>
<feature type="region of interest" description="Disordered" evidence="1">
    <location>
        <begin position="114"/>
        <end position="133"/>
    </location>
</feature>
<protein>
    <submittedName>
        <fullName evidence="4">Aste57867_22751 protein</fullName>
    </submittedName>
</protein>
<dbReference type="GO" id="GO:0006351">
    <property type="term" value="P:DNA-templated transcription"/>
    <property type="evidence" value="ECO:0007669"/>
    <property type="project" value="InterPro"/>
</dbReference>
<evidence type="ECO:0000259" key="2">
    <source>
        <dbReference type="PROSITE" id="PS50858"/>
    </source>
</evidence>
<keyword evidence="5" id="KW-1185">Reference proteome</keyword>
<feature type="domain" description="BSD" evidence="2">
    <location>
        <begin position="202"/>
        <end position="254"/>
    </location>
</feature>
<feature type="compositionally biased region" description="Polar residues" evidence="1">
    <location>
        <begin position="114"/>
        <end position="128"/>
    </location>
</feature>
<dbReference type="GO" id="GO:0000439">
    <property type="term" value="C:transcription factor TFIIH core complex"/>
    <property type="evidence" value="ECO:0007669"/>
    <property type="project" value="InterPro"/>
</dbReference>
<dbReference type="Pfam" id="PF03909">
    <property type="entry name" value="BSD"/>
    <property type="match status" value="1"/>
</dbReference>
<dbReference type="EMBL" id="VJMH01007185">
    <property type="protein sequence ID" value="KAF0685331.1"/>
    <property type="molecule type" value="Genomic_DNA"/>
</dbReference>
<reference evidence="3" key="2">
    <citation type="submission" date="2019-06" db="EMBL/GenBank/DDBJ databases">
        <title>Genomics analysis of Aphanomyces spp. identifies a new class of oomycete effector associated with host adaptation.</title>
        <authorList>
            <person name="Gaulin E."/>
        </authorList>
    </citation>
    <scope>NUCLEOTIDE SEQUENCE</scope>
    <source>
        <strain evidence="3">CBS 578.67</strain>
    </source>
</reference>
<reference evidence="4 5" key="1">
    <citation type="submission" date="2019-03" db="EMBL/GenBank/DDBJ databases">
        <authorList>
            <person name="Gaulin E."/>
            <person name="Dumas B."/>
        </authorList>
    </citation>
    <scope>NUCLEOTIDE SEQUENCE [LARGE SCALE GENOMIC DNA]</scope>
    <source>
        <strain evidence="4">CBS 568.67</strain>
    </source>
</reference>
<dbReference type="SMART" id="SM00751">
    <property type="entry name" value="BSD"/>
    <property type="match status" value="1"/>
</dbReference>
<organism evidence="4 5">
    <name type="scientific">Aphanomyces stellatus</name>
    <dbReference type="NCBI Taxonomy" id="120398"/>
    <lineage>
        <taxon>Eukaryota</taxon>
        <taxon>Sar</taxon>
        <taxon>Stramenopiles</taxon>
        <taxon>Oomycota</taxon>
        <taxon>Saprolegniomycetes</taxon>
        <taxon>Saprolegniales</taxon>
        <taxon>Verrucalvaceae</taxon>
        <taxon>Aphanomyces</taxon>
    </lineage>
</organism>
<evidence type="ECO:0000313" key="4">
    <source>
        <dbReference type="EMBL" id="VFT99404.1"/>
    </source>
</evidence>
<dbReference type="GO" id="GO:0006289">
    <property type="term" value="P:nucleotide-excision repair"/>
    <property type="evidence" value="ECO:0007669"/>
    <property type="project" value="InterPro"/>
</dbReference>
<accession>A0A485LKS2</accession>
<proteinExistence type="predicted"/>
<dbReference type="OrthoDB" id="360521at2759"/>
<evidence type="ECO:0000313" key="3">
    <source>
        <dbReference type="EMBL" id="KAF0685331.1"/>
    </source>
</evidence>
<evidence type="ECO:0000256" key="1">
    <source>
        <dbReference type="SAM" id="MobiDB-lite"/>
    </source>
</evidence>
<name>A0A485LKS2_9STRA</name>
<evidence type="ECO:0000313" key="5">
    <source>
        <dbReference type="Proteomes" id="UP000332933"/>
    </source>
</evidence>
<sequence length="550" mass="61864">MYEVPTPEQQHRAMAKEEILPDGAVRVKFTEKRDAGKKEEGMGIILVRDALWMKTAQRKFAIAFKDIQDLQVNSQAATKKRYMMRFRVRQSTPATYMFEFSSEDELQRTKLQLSQRISQPAHASSEGTTDAERKQRALLLQKHPNTLKRQYTDMVTGGLISDADFWNLPIRKQLLLAENAKRQKTGKTSEILSDVQGENQSGGKSVKYNLNPEIIHQIFVQYPVVYMAYQEQVPDKMTGVEFWGLFVKSKYAHRDSAKAMAAAHQEDMFTRYEEKFQTQRRAAGPPTLSHVDPLVDLSASYALSKGPDTITDTSLAKFNRHAADVLQVKQTTLSASLAKDSIAAAVEMDDLQLPPSQPVLPLNLDNTARYFEHEEDGQTIGAGGVAMAKWQASQVALERMMLSQLDLAVAFPHNAARVLDDVLKESDETNALDQANKQADTRFISSDFKTQLTNHFHDVSELLRHYLSFKAKAQKDGTAEARGKLERIKAKMGDKFEHLERIRNKLPPAEKTTLAPLLTPFLDQLNIPFLEDDSKGIAAGDDVGLHPSNF</sequence>
<dbReference type="EMBL" id="CAADRA010007211">
    <property type="protein sequence ID" value="VFT99404.1"/>
    <property type="molecule type" value="Genomic_DNA"/>
</dbReference>
<dbReference type="AlphaFoldDB" id="A0A485LKS2"/>
<dbReference type="Proteomes" id="UP000332933">
    <property type="component" value="Unassembled WGS sequence"/>
</dbReference>